<evidence type="ECO:0000313" key="6">
    <source>
        <dbReference type="EMBL" id="QTC88712.1"/>
    </source>
</evidence>
<dbReference type="Gene3D" id="1.10.1070.20">
    <property type="match status" value="1"/>
</dbReference>
<dbReference type="EMBL" id="CP062006">
    <property type="protein sequence ID" value="QTC88712.1"/>
    <property type="molecule type" value="Genomic_DNA"/>
</dbReference>
<dbReference type="Pfam" id="PF07804">
    <property type="entry name" value="HipA_C"/>
    <property type="match status" value="1"/>
</dbReference>
<dbReference type="Proteomes" id="UP000663942">
    <property type="component" value="Chromosome"/>
</dbReference>
<comment type="similarity">
    <text evidence="1">Belongs to the HipA Ser/Thr kinase family.</text>
</comment>
<dbReference type="PANTHER" id="PTHR37419:SF1">
    <property type="entry name" value="SERINE_THREONINE-PROTEIN KINASE TOXIN HIPA"/>
    <property type="match status" value="1"/>
</dbReference>
<dbReference type="RefSeq" id="WP_076222546.1">
    <property type="nucleotide sequence ID" value="NZ_CP062006.1"/>
</dbReference>
<dbReference type="InterPro" id="IPR017508">
    <property type="entry name" value="HipA_N1"/>
</dbReference>
<protein>
    <submittedName>
        <fullName evidence="6">HipA domain-containing protein</fullName>
    </submittedName>
</protein>
<evidence type="ECO:0000256" key="3">
    <source>
        <dbReference type="ARBA" id="ARBA00022777"/>
    </source>
</evidence>
<evidence type="ECO:0000259" key="4">
    <source>
        <dbReference type="Pfam" id="PF07804"/>
    </source>
</evidence>
<name>A0ABX7SPI1_9CAUL</name>
<evidence type="ECO:0000256" key="2">
    <source>
        <dbReference type="ARBA" id="ARBA00022679"/>
    </source>
</evidence>
<dbReference type="PANTHER" id="PTHR37419">
    <property type="entry name" value="SERINE/THREONINE-PROTEIN KINASE TOXIN HIPA"/>
    <property type="match status" value="1"/>
</dbReference>
<dbReference type="NCBIfam" id="TIGR03071">
    <property type="entry name" value="couple_hipA"/>
    <property type="match status" value="1"/>
</dbReference>
<feature type="domain" description="HipA-like C-terminal" evidence="4">
    <location>
        <begin position="154"/>
        <end position="357"/>
    </location>
</feature>
<dbReference type="InterPro" id="IPR012893">
    <property type="entry name" value="HipA-like_C"/>
</dbReference>
<keyword evidence="3" id="KW-0418">Kinase</keyword>
<evidence type="ECO:0000256" key="1">
    <source>
        <dbReference type="ARBA" id="ARBA00010164"/>
    </source>
</evidence>
<feature type="domain" description="HipA N-terminal subdomain 1" evidence="5">
    <location>
        <begin position="6"/>
        <end position="105"/>
    </location>
</feature>
<keyword evidence="2" id="KW-0808">Transferase</keyword>
<dbReference type="Pfam" id="PF13657">
    <property type="entry name" value="Couple_hipA"/>
    <property type="match status" value="1"/>
</dbReference>
<evidence type="ECO:0000313" key="7">
    <source>
        <dbReference type="Proteomes" id="UP000663942"/>
    </source>
</evidence>
<sequence>MAEDVLAVWMDGFPTPAGRLARTAHGDTAFLYDADYVAAGGAPLSLSLPVEDEAFGDVETRAFFANLLPENTQLQRIMEREALARDDVVGLLKHLGVDCAGSVSCLPLDMPPIKSPGVLAEDYEPLDDSSLLKIVKSLRDERRLPTEVTDPSPVAGVQSKVAVTLLPNGAFALPRYGSRVPTTHILKVPARRDARDARYEEAAAILASAAGLDVSVPTAIRIGDVDALLIERFDRHVADGVVTRIHQEDFAQALGLPSELKYQRRGQPGRWFDVSAAISVLDQTRDPAASRLAFLRTTIFNLCIGNTDNHAKNHAILYDAPGAPRFAPLYDLLPIRLSRHFTHELAFQIGAAKHFDEMTGEDLNAFFVEMGVEEADFDLLLEGEITPMIVALEKASPRLKSAGLKSFNDLLGREMEELTERLELATPVEARDYFPAEGV</sequence>
<gene>
    <name evidence="6" type="ORF">IFE19_04950</name>
</gene>
<reference evidence="6 7" key="1">
    <citation type="submission" date="2020-09" db="EMBL/GenBank/DDBJ databases">
        <title>Brevundimonas sp. LVF1 isolated from an oligotrophic pond in Goettingen, Germany.</title>
        <authorList>
            <person name="Friedrich I."/>
            <person name="Klassen A."/>
            <person name="Neubauer H."/>
            <person name="Schneider D."/>
            <person name="Hertel R."/>
            <person name="Daniel R."/>
        </authorList>
    </citation>
    <scope>NUCLEOTIDE SEQUENCE [LARGE SCALE GENOMIC DNA]</scope>
    <source>
        <strain evidence="6 7">LVF1</strain>
    </source>
</reference>
<keyword evidence="7" id="KW-1185">Reference proteome</keyword>
<evidence type="ECO:0000259" key="5">
    <source>
        <dbReference type="Pfam" id="PF13657"/>
    </source>
</evidence>
<proteinExistence type="inferred from homology"/>
<accession>A0ABX7SPI1</accession>
<organism evidence="6 7">
    <name type="scientific">Brevundimonas pondensis</name>
    <dbReference type="NCBI Taxonomy" id="2774189"/>
    <lineage>
        <taxon>Bacteria</taxon>
        <taxon>Pseudomonadati</taxon>
        <taxon>Pseudomonadota</taxon>
        <taxon>Alphaproteobacteria</taxon>
        <taxon>Caulobacterales</taxon>
        <taxon>Caulobacteraceae</taxon>
        <taxon>Brevundimonas</taxon>
    </lineage>
</organism>
<dbReference type="InterPro" id="IPR052028">
    <property type="entry name" value="HipA_Ser/Thr_kinase"/>
</dbReference>